<dbReference type="Proteomes" id="UP001610563">
    <property type="component" value="Unassembled WGS sequence"/>
</dbReference>
<keyword evidence="2" id="KW-1185">Reference proteome</keyword>
<name>A0ABR4FTQ2_9EURO</name>
<comment type="caution">
    <text evidence="1">The sequence shown here is derived from an EMBL/GenBank/DDBJ whole genome shotgun (WGS) entry which is preliminary data.</text>
</comment>
<evidence type="ECO:0000313" key="2">
    <source>
        <dbReference type="Proteomes" id="UP001610563"/>
    </source>
</evidence>
<dbReference type="EMBL" id="JBFTWV010000120">
    <property type="protein sequence ID" value="KAL2786358.1"/>
    <property type="molecule type" value="Genomic_DNA"/>
</dbReference>
<evidence type="ECO:0000313" key="1">
    <source>
        <dbReference type="EMBL" id="KAL2786358.1"/>
    </source>
</evidence>
<protein>
    <submittedName>
        <fullName evidence="1">Uncharacterized protein</fullName>
    </submittedName>
</protein>
<organism evidence="1 2">
    <name type="scientific">Aspergillus keveii</name>
    <dbReference type="NCBI Taxonomy" id="714993"/>
    <lineage>
        <taxon>Eukaryota</taxon>
        <taxon>Fungi</taxon>
        <taxon>Dikarya</taxon>
        <taxon>Ascomycota</taxon>
        <taxon>Pezizomycotina</taxon>
        <taxon>Eurotiomycetes</taxon>
        <taxon>Eurotiomycetidae</taxon>
        <taxon>Eurotiales</taxon>
        <taxon>Aspergillaceae</taxon>
        <taxon>Aspergillus</taxon>
        <taxon>Aspergillus subgen. Nidulantes</taxon>
    </lineage>
</organism>
<reference evidence="1 2" key="1">
    <citation type="submission" date="2024-07" db="EMBL/GenBank/DDBJ databases">
        <title>Section-level genome sequencing and comparative genomics of Aspergillus sections Usti and Cavernicolus.</title>
        <authorList>
            <consortium name="Lawrence Berkeley National Laboratory"/>
            <person name="Nybo J.L."/>
            <person name="Vesth T.C."/>
            <person name="Theobald S."/>
            <person name="Frisvad J.C."/>
            <person name="Larsen T.O."/>
            <person name="Kjaerboelling I."/>
            <person name="Rothschild-Mancinelli K."/>
            <person name="Lyhne E.K."/>
            <person name="Kogle M.E."/>
            <person name="Barry K."/>
            <person name="Clum A."/>
            <person name="Na H."/>
            <person name="Ledsgaard L."/>
            <person name="Lin J."/>
            <person name="Lipzen A."/>
            <person name="Kuo A."/>
            <person name="Riley R."/>
            <person name="Mondo S."/>
            <person name="Labutti K."/>
            <person name="Haridas S."/>
            <person name="Pangalinan J."/>
            <person name="Salamov A.A."/>
            <person name="Simmons B.A."/>
            <person name="Magnuson J.K."/>
            <person name="Chen J."/>
            <person name="Drula E."/>
            <person name="Henrissat B."/>
            <person name="Wiebenga A."/>
            <person name="Lubbers R.J."/>
            <person name="Gomes A.C."/>
            <person name="Makela M.R."/>
            <person name="Stajich J."/>
            <person name="Grigoriev I.V."/>
            <person name="Mortensen U.H."/>
            <person name="De Vries R.P."/>
            <person name="Baker S.E."/>
            <person name="Andersen M.R."/>
        </authorList>
    </citation>
    <scope>NUCLEOTIDE SEQUENCE [LARGE SCALE GENOMIC DNA]</scope>
    <source>
        <strain evidence="1 2">CBS 209.92</strain>
    </source>
</reference>
<gene>
    <name evidence="1" type="ORF">BJX66DRAFT_342244</name>
</gene>
<proteinExistence type="predicted"/>
<accession>A0ABR4FTQ2</accession>
<sequence>MSTPLLQKWHTVLSLPHQTKRTRNRSRLLEELSERHSASTFLTRLSKAADILFTVSRGHHDGFTLHFRAPWSRPYTGLAKMYMLGNFTPRWGFYRVSAYCTGKHYPRTASTEGALEGRAVSSHKIPGRGDWHGGVCYAPPAGKRYSWVPSPL</sequence>